<dbReference type="InterPro" id="IPR024030">
    <property type="entry name" value="AIR_synthase-rel_sll0787"/>
</dbReference>
<feature type="domain" description="PurM-like N-terminal" evidence="2">
    <location>
        <begin position="40"/>
        <end position="144"/>
    </location>
</feature>
<evidence type="ECO:0008006" key="6">
    <source>
        <dbReference type="Google" id="ProtNLM"/>
    </source>
</evidence>
<name>A0A318EAR6_9GAMM</name>
<dbReference type="SUPFAM" id="SSF55326">
    <property type="entry name" value="PurM N-terminal domain-like"/>
    <property type="match status" value="1"/>
</dbReference>
<dbReference type="Pfam" id="PF00586">
    <property type="entry name" value="AIRS"/>
    <property type="match status" value="1"/>
</dbReference>
<gene>
    <name evidence="4" type="ORF">C8D93_107169</name>
</gene>
<feature type="domain" description="PurM-like C-terminal" evidence="3">
    <location>
        <begin position="193"/>
        <end position="295"/>
    </location>
</feature>
<dbReference type="InterPro" id="IPR010918">
    <property type="entry name" value="PurM-like_C_dom"/>
</dbReference>
<dbReference type="InterPro" id="IPR006283">
    <property type="entry name" value="ThiL-like"/>
</dbReference>
<dbReference type="RefSeq" id="WP_110265723.1">
    <property type="nucleotide sequence ID" value="NZ_CAKZQT010000033.1"/>
</dbReference>
<organism evidence="4 5">
    <name type="scientific">Sinimarinibacterium flocculans</name>
    <dbReference type="NCBI Taxonomy" id="985250"/>
    <lineage>
        <taxon>Bacteria</taxon>
        <taxon>Pseudomonadati</taxon>
        <taxon>Pseudomonadota</taxon>
        <taxon>Gammaproteobacteria</taxon>
        <taxon>Nevskiales</taxon>
        <taxon>Nevskiaceae</taxon>
        <taxon>Sinimarinibacterium</taxon>
    </lineage>
</organism>
<sequence>MNLQALIAALHDSRGLAAKRDIAGVMRTLELGAHAPVPVGDDCAAIPDGDGWQLLAIEGFIQTFVERDPWFAGWCGVMVNVSDIYAMGGRPIAVVDAIWGRSDEALQPLLAGIAAAARTYGVPVVGGHSNARSRGEQLAVSILGRATTLLSSFDAQPGDVLIVAIDLRGRYREPFPHWNCTDGAPPERLRGDLELLPRIAGDGLCKAAKDISQAGLIGTLMMLLECSGVGATLEIDAVPCPADTDPQRWLLSAFPSYGFILAVPPRHADAVLERFRGRDIACATVGRCDDTRQLRLARDGQHAPAWDFRRDSVIGCAPDPVRIAEEAHA</sequence>
<dbReference type="CDD" id="cd02192">
    <property type="entry name" value="PurM-like3"/>
    <property type="match status" value="1"/>
</dbReference>
<dbReference type="SUPFAM" id="SSF56042">
    <property type="entry name" value="PurM C-terminal domain-like"/>
    <property type="match status" value="1"/>
</dbReference>
<dbReference type="Proteomes" id="UP000248330">
    <property type="component" value="Unassembled WGS sequence"/>
</dbReference>
<dbReference type="EMBL" id="QICN01000007">
    <property type="protein sequence ID" value="PXV66604.1"/>
    <property type="molecule type" value="Genomic_DNA"/>
</dbReference>
<evidence type="ECO:0000313" key="4">
    <source>
        <dbReference type="EMBL" id="PXV66604.1"/>
    </source>
</evidence>
<dbReference type="Pfam" id="PF02769">
    <property type="entry name" value="AIRS_C"/>
    <property type="match status" value="1"/>
</dbReference>
<dbReference type="PANTHER" id="PTHR30270:SF0">
    <property type="entry name" value="THIAMINE-MONOPHOSPHATE KINASE"/>
    <property type="match status" value="1"/>
</dbReference>
<proteinExistence type="predicted"/>
<dbReference type="PIRSF" id="PIRSF036540">
    <property type="entry name" value="UCP036540_AIR"/>
    <property type="match status" value="1"/>
</dbReference>
<dbReference type="AlphaFoldDB" id="A0A318EAR6"/>
<dbReference type="Gene3D" id="3.90.650.10">
    <property type="entry name" value="PurM-like C-terminal domain"/>
    <property type="match status" value="1"/>
</dbReference>
<evidence type="ECO:0000259" key="2">
    <source>
        <dbReference type="Pfam" id="PF00586"/>
    </source>
</evidence>
<dbReference type="InterPro" id="IPR036921">
    <property type="entry name" value="PurM-like_N_sf"/>
</dbReference>
<keyword evidence="5" id="KW-1185">Reference proteome</keyword>
<protein>
    <recommendedName>
        <fullName evidence="6">Sll0787 family AIR synthase-like protein</fullName>
    </recommendedName>
</protein>
<dbReference type="NCBIfam" id="TIGR04049">
    <property type="entry name" value="AIR_rel_sll0787"/>
    <property type="match status" value="1"/>
</dbReference>
<dbReference type="GO" id="GO:0009030">
    <property type="term" value="F:thiamine-phosphate kinase activity"/>
    <property type="evidence" value="ECO:0007669"/>
    <property type="project" value="InterPro"/>
</dbReference>
<evidence type="ECO:0000313" key="5">
    <source>
        <dbReference type="Proteomes" id="UP000248330"/>
    </source>
</evidence>
<accession>A0A318EAR6</accession>
<dbReference type="InterPro" id="IPR011413">
    <property type="entry name" value="UCP036540_AIR"/>
</dbReference>
<comment type="caution">
    <text evidence="4">The sequence shown here is derived from an EMBL/GenBank/DDBJ whole genome shotgun (WGS) entry which is preliminary data.</text>
</comment>
<evidence type="ECO:0000259" key="3">
    <source>
        <dbReference type="Pfam" id="PF02769"/>
    </source>
</evidence>
<dbReference type="InterPro" id="IPR036676">
    <property type="entry name" value="PurM-like_C_sf"/>
</dbReference>
<keyword evidence="1" id="KW-0784">Thiamine biosynthesis</keyword>
<dbReference type="GO" id="GO:0009228">
    <property type="term" value="P:thiamine biosynthetic process"/>
    <property type="evidence" value="ECO:0007669"/>
    <property type="project" value="UniProtKB-KW"/>
</dbReference>
<dbReference type="InterPro" id="IPR016188">
    <property type="entry name" value="PurM-like_N"/>
</dbReference>
<dbReference type="Gene3D" id="3.30.1330.10">
    <property type="entry name" value="PurM-like, N-terminal domain"/>
    <property type="match status" value="1"/>
</dbReference>
<dbReference type="OrthoDB" id="9767928at2"/>
<dbReference type="PANTHER" id="PTHR30270">
    <property type="entry name" value="THIAMINE-MONOPHOSPHATE KINASE"/>
    <property type="match status" value="1"/>
</dbReference>
<reference evidence="4 5" key="1">
    <citation type="submission" date="2018-04" db="EMBL/GenBank/DDBJ databases">
        <title>Genomic Encyclopedia of Type Strains, Phase IV (KMG-IV): sequencing the most valuable type-strain genomes for metagenomic binning, comparative biology and taxonomic classification.</title>
        <authorList>
            <person name="Goeker M."/>
        </authorList>
    </citation>
    <scope>NUCLEOTIDE SEQUENCE [LARGE SCALE GENOMIC DNA]</scope>
    <source>
        <strain evidence="4 5">DSM 104150</strain>
    </source>
</reference>
<evidence type="ECO:0000256" key="1">
    <source>
        <dbReference type="ARBA" id="ARBA00022977"/>
    </source>
</evidence>